<feature type="compositionally biased region" description="Basic and acidic residues" evidence="1">
    <location>
        <begin position="113"/>
        <end position="125"/>
    </location>
</feature>
<evidence type="ECO:0000313" key="2">
    <source>
        <dbReference type="EMBL" id="BDG71651.1"/>
    </source>
</evidence>
<feature type="region of interest" description="Disordered" evidence="1">
    <location>
        <begin position="98"/>
        <end position="149"/>
    </location>
</feature>
<keyword evidence="3" id="KW-1185">Reference proteome</keyword>
<feature type="compositionally biased region" description="Polar residues" evidence="1">
    <location>
        <begin position="99"/>
        <end position="112"/>
    </location>
</feature>
<dbReference type="Proteomes" id="UP000831327">
    <property type="component" value="Chromosome"/>
</dbReference>
<dbReference type="RefSeq" id="WP_244458900.1">
    <property type="nucleotide sequence ID" value="NZ_AP025637.1"/>
</dbReference>
<sequence>MHREAEATGQPGDPRGLDPLVLTMDLAALVQGITGAFATAQAGAAQDAIDRLAAHGRQLAEARDPFSAVVIQMDCCLAMLEVATTRFRAALTGLPHPRTASTAFLSEPQSPSTHERAEQAADAHPSRGPSRKANASIASDGRAPGGRQE</sequence>
<gene>
    <name evidence="2" type="ORF">Rmf_15800</name>
</gene>
<accession>A0ABM7Y1H4</accession>
<evidence type="ECO:0000313" key="3">
    <source>
        <dbReference type="Proteomes" id="UP000831327"/>
    </source>
</evidence>
<dbReference type="EMBL" id="AP025637">
    <property type="protein sequence ID" value="BDG71651.1"/>
    <property type="molecule type" value="Genomic_DNA"/>
</dbReference>
<protein>
    <submittedName>
        <fullName evidence="2">Uncharacterized protein</fullName>
    </submittedName>
</protein>
<organism evidence="2 3">
    <name type="scientific">Roseomonas fluvialis</name>
    <dbReference type="NCBI Taxonomy" id="1750527"/>
    <lineage>
        <taxon>Bacteria</taxon>
        <taxon>Pseudomonadati</taxon>
        <taxon>Pseudomonadota</taxon>
        <taxon>Alphaproteobacteria</taxon>
        <taxon>Acetobacterales</taxon>
        <taxon>Roseomonadaceae</taxon>
        <taxon>Roseomonas</taxon>
    </lineage>
</organism>
<name>A0ABM7Y1H4_9PROT</name>
<evidence type="ECO:0000256" key="1">
    <source>
        <dbReference type="SAM" id="MobiDB-lite"/>
    </source>
</evidence>
<reference evidence="2 3" key="1">
    <citation type="journal article" date="2016" name="Microbes Environ.">
        <title>Phylogenetically diverse aerobic anoxygenic phototrophic bacteria isolated from epilithic biofilms in Tama river, Japan.</title>
        <authorList>
            <person name="Hirose S."/>
            <person name="Matsuura K."/>
            <person name="Haruta S."/>
        </authorList>
    </citation>
    <scope>NUCLEOTIDE SEQUENCE [LARGE SCALE GENOMIC DNA]</scope>
    <source>
        <strain evidence="2 3">S08</strain>
    </source>
</reference>
<proteinExistence type="predicted"/>